<organism evidence="1 2">
    <name type="scientific">Aeromonas caviae</name>
    <name type="common">Aeromonas punctata</name>
    <dbReference type="NCBI Taxonomy" id="648"/>
    <lineage>
        <taxon>Bacteria</taxon>
        <taxon>Pseudomonadati</taxon>
        <taxon>Pseudomonadota</taxon>
        <taxon>Gammaproteobacteria</taxon>
        <taxon>Aeromonadales</taxon>
        <taxon>Aeromonadaceae</taxon>
        <taxon>Aeromonas</taxon>
    </lineage>
</organism>
<reference evidence="1" key="1">
    <citation type="submission" date="2023-03" db="EMBL/GenBank/DDBJ databases">
        <title>Aeromonas caviae strain AC1520.</title>
        <authorList>
            <person name="Xie T."/>
            <person name="Zhang Q."/>
            <person name="Deng J."/>
            <person name="Li X."/>
        </authorList>
    </citation>
    <scope>NUCLEOTIDE SEQUENCE</scope>
    <source>
        <strain evidence="1">AC1520</strain>
        <plasmid evidence="1">pAC1520</plasmid>
    </source>
</reference>
<geneLocation type="plasmid" evidence="1 2">
    <name>pAC1520</name>
</geneLocation>
<dbReference type="EMBL" id="CP120943">
    <property type="protein sequence ID" value="WFG00369.1"/>
    <property type="molecule type" value="Genomic_DNA"/>
</dbReference>
<evidence type="ECO:0000313" key="1">
    <source>
        <dbReference type="EMBL" id="WFG00369.1"/>
    </source>
</evidence>
<evidence type="ECO:0000313" key="2">
    <source>
        <dbReference type="Proteomes" id="UP001218423"/>
    </source>
</evidence>
<keyword evidence="1" id="KW-0614">Plasmid</keyword>
<name>A0AAJ5ZH94_AERCA</name>
<sequence length="96" mass="11066">MTDREAFLAHLLAKPGSSLVCRDDECTTVEIQHFSAHSGRYPTSTTRFAIYEDGRVMTWNRDDVEGTDFRERNRYLLKNVTLLAGSRQVIDKLGWE</sequence>
<dbReference type="AlphaFoldDB" id="A0AAJ5ZH94"/>
<accession>A0AAJ5ZH94</accession>
<proteinExistence type="predicted"/>
<dbReference type="Proteomes" id="UP001218423">
    <property type="component" value="Plasmid pAC1520"/>
</dbReference>
<protein>
    <submittedName>
        <fullName evidence="1">Uncharacterized protein</fullName>
    </submittedName>
</protein>
<dbReference type="RefSeq" id="WP_128341500.1">
    <property type="nucleotide sequence ID" value="NZ_CAWOMG010000111.1"/>
</dbReference>
<gene>
    <name evidence="1" type="ORF">P5S46_21640</name>
</gene>